<proteinExistence type="predicted"/>
<evidence type="ECO:0000313" key="3">
    <source>
        <dbReference type="EMBL" id="KAK4524908.1"/>
    </source>
</evidence>
<comment type="caution">
    <text evidence="3">The sequence shown here is derived from an EMBL/GenBank/DDBJ whole genome shotgun (WGS) entry which is preliminary data.</text>
</comment>
<sequence length="174" mass="18974">MGYKLRYFILFLVVTASSVCAFPPFHASRCAYSNTIAAELKKMKDFTTLLTLAKIANLTSTLENPYLAVTLFAPTNEGIASTLKALNIPESAVVQNSALVKKIIEYHILPEPLVTSEFSDFNTYKTLEGSDVTVTRTSTGIFVNGVEIIKKNIMAGESIIQVIDGLLIPPNIVV</sequence>
<reference evidence="3 4" key="1">
    <citation type="submission" date="2022-07" db="EMBL/GenBank/DDBJ databases">
        <title>Genome-wide signatures of adaptation to extreme environments.</title>
        <authorList>
            <person name="Cho C.H."/>
            <person name="Yoon H.S."/>
        </authorList>
    </citation>
    <scope>NUCLEOTIDE SEQUENCE [LARGE SCALE GENOMIC DNA]</scope>
    <source>
        <strain evidence="3 4">108.79 E11</strain>
    </source>
</reference>
<evidence type="ECO:0000256" key="1">
    <source>
        <dbReference type="SAM" id="SignalP"/>
    </source>
</evidence>
<dbReference type="Proteomes" id="UP001300502">
    <property type="component" value="Unassembled WGS sequence"/>
</dbReference>
<name>A0AAV9ICA6_9RHOD</name>
<keyword evidence="1" id="KW-0732">Signal</keyword>
<dbReference type="SUPFAM" id="SSF82153">
    <property type="entry name" value="FAS1 domain"/>
    <property type="match status" value="1"/>
</dbReference>
<keyword evidence="4" id="KW-1185">Reference proteome</keyword>
<feature type="signal peptide" evidence="1">
    <location>
        <begin position="1"/>
        <end position="21"/>
    </location>
</feature>
<dbReference type="InterPro" id="IPR000782">
    <property type="entry name" value="FAS1_domain"/>
</dbReference>
<dbReference type="Pfam" id="PF02469">
    <property type="entry name" value="Fasciclin"/>
    <property type="match status" value="1"/>
</dbReference>
<evidence type="ECO:0000259" key="2">
    <source>
        <dbReference type="PROSITE" id="PS50213"/>
    </source>
</evidence>
<accession>A0AAV9ICA6</accession>
<dbReference type="PANTHER" id="PTHR10900:SF77">
    <property type="entry name" value="FI19380P1"/>
    <property type="match status" value="1"/>
</dbReference>
<feature type="domain" description="FAS1" evidence="2">
    <location>
        <begin position="33"/>
        <end position="167"/>
    </location>
</feature>
<dbReference type="AlphaFoldDB" id="A0AAV9ICA6"/>
<dbReference type="InterPro" id="IPR050904">
    <property type="entry name" value="Adhesion/Biosynth-related"/>
</dbReference>
<dbReference type="PANTHER" id="PTHR10900">
    <property type="entry name" value="PERIOSTIN-RELATED"/>
    <property type="match status" value="1"/>
</dbReference>
<organism evidence="3 4">
    <name type="scientific">Galdieria yellowstonensis</name>
    <dbReference type="NCBI Taxonomy" id="3028027"/>
    <lineage>
        <taxon>Eukaryota</taxon>
        <taxon>Rhodophyta</taxon>
        <taxon>Bangiophyceae</taxon>
        <taxon>Galdieriales</taxon>
        <taxon>Galdieriaceae</taxon>
        <taxon>Galdieria</taxon>
    </lineage>
</organism>
<dbReference type="EMBL" id="JANCYU010000026">
    <property type="protein sequence ID" value="KAK4524908.1"/>
    <property type="molecule type" value="Genomic_DNA"/>
</dbReference>
<evidence type="ECO:0000313" key="4">
    <source>
        <dbReference type="Proteomes" id="UP001300502"/>
    </source>
</evidence>
<dbReference type="InterPro" id="IPR036378">
    <property type="entry name" value="FAS1_dom_sf"/>
</dbReference>
<gene>
    <name evidence="3" type="ORF">GAYE_SCF06G2810</name>
</gene>
<dbReference type="Gene3D" id="2.30.180.10">
    <property type="entry name" value="FAS1 domain"/>
    <property type="match status" value="1"/>
</dbReference>
<dbReference type="SMART" id="SM00554">
    <property type="entry name" value="FAS1"/>
    <property type="match status" value="1"/>
</dbReference>
<dbReference type="PROSITE" id="PS50213">
    <property type="entry name" value="FAS1"/>
    <property type="match status" value="1"/>
</dbReference>
<feature type="chain" id="PRO_5043653616" description="FAS1 domain-containing protein" evidence="1">
    <location>
        <begin position="22"/>
        <end position="174"/>
    </location>
</feature>
<protein>
    <recommendedName>
        <fullName evidence="2">FAS1 domain-containing protein</fullName>
    </recommendedName>
</protein>